<comment type="caution">
    <text evidence="1">The sequence shown here is derived from an EMBL/GenBank/DDBJ whole genome shotgun (WGS) entry which is preliminary data.</text>
</comment>
<dbReference type="HOGENOM" id="CLU_3021321_0_0_6"/>
<proteinExistence type="predicted"/>
<sequence>MSVLLDYLDRIEEEVKKWPEWKHESLKNAFQIPQLNKIQRVEKFYPVVSTPNNLYIPINQ</sequence>
<dbReference type="PATRIC" id="fig|1217690.3.peg.3041"/>
<evidence type="ECO:0000313" key="2">
    <source>
        <dbReference type="Proteomes" id="UP000014041"/>
    </source>
</evidence>
<name>R8XW67_ACICA</name>
<protein>
    <submittedName>
        <fullName evidence="1">Uncharacterized protein</fullName>
    </submittedName>
</protein>
<accession>R8XW67</accession>
<reference evidence="1 2" key="1">
    <citation type="submission" date="2013-02" db="EMBL/GenBank/DDBJ databases">
        <title>The Genome Sequence of Acinetobacter sp. ANC 3811.</title>
        <authorList>
            <consortium name="The Broad Institute Genome Sequencing Platform"/>
            <consortium name="The Broad Institute Genome Sequencing Center for Infectious Disease"/>
            <person name="Cerqueira G."/>
            <person name="Feldgarden M."/>
            <person name="Courvalin P."/>
            <person name="Perichon B."/>
            <person name="Grillot-Courvalin C."/>
            <person name="Clermont D."/>
            <person name="Rocha E."/>
            <person name="Yoon E.-J."/>
            <person name="Nemec A."/>
            <person name="Walker B."/>
            <person name="Young S.K."/>
            <person name="Zeng Q."/>
            <person name="Gargeya S."/>
            <person name="Fitzgerald M."/>
            <person name="Haas B."/>
            <person name="Abouelleil A."/>
            <person name="Alvarado L."/>
            <person name="Arachchi H.M."/>
            <person name="Berlin A.M."/>
            <person name="Chapman S.B."/>
            <person name="Dewar J."/>
            <person name="Goldberg J."/>
            <person name="Griggs A."/>
            <person name="Gujja S."/>
            <person name="Hansen M."/>
            <person name="Howarth C."/>
            <person name="Imamovic A."/>
            <person name="Larimer J."/>
            <person name="McCowan C."/>
            <person name="Murphy C."/>
            <person name="Neiman D."/>
            <person name="Pearson M."/>
            <person name="Priest M."/>
            <person name="Roberts A."/>
            <person name="Saif S."/>
            <person name="Shea T."/>
            <person name="Sisk P."/>
            <person name="Sykes S."/>
            <person name="Wortman J."/>
            <person name="Nusbaum C."/>
            <person name="Birren B."/>
        </authorList>
    </citation>
    <scope>NUCLEOTIDE SEQUENCE [LARGE SCALE GENOMIC DNA]</scope>
    <source>
        <strain evidence="1 2">ANC 3811</strain>
    </source>
</reference>
<dbReference type="RefSeq" id="WP_016139711.1">
    <property type="nucleotide sequence ID" value="NZ_KB976986.1"/>
</dbReference>
<organism evidence="1 2">
    <name type="scientific">Acinetobacter calcoaceticus ANC 3811</name>
    <dbReference type="NCBI Taxonomy" id="1217690"/>
    <lineage>
        <taxon>Bacteria</taxon>
        <taxon>Pseudomonadati</taxon>
        <taxon>Pseudomonadota</taxon>
        <taxon>Gammaproteobacteria</taxon>
        <taxon>Moraxellales</taxon>
        <taxon>Moraxellaceae</taxon>
        <taxon>Acinetobacter</taxon>
        <taxon>Acinetobacter calcoaceticus/baumannii complex</taxon>
    </lineage>
</organism>
<dbReference type="EMBL" id="APQJ01000012">
    <property type="protein sequence ID" value="EOQ61408.1"/>
    <property type="molecule type" value="Genomic_DNA"/>
</dbReference>
<evidence type="ECO:0000313" key="1">
    <source>
        <dbReference type="EMBL" id="EOQ61408.1"/>
    </source>
</evidence>
<dbReference type="Proteomes" id="UP000014041">
    <property type="component" value="Unassembled WGS sequence"/>
</dbReference>
<dbReference type="AlphaFoldDB" id="R8XW67"/>
<gene>
    <name evidence="1" type="ORF">F935_03076</name>
</gene>